<dbReference type="RefSeq" id="WP_272777648.1">
    <property type="nucleotide sequence ID" value="NZ_JAQQLI010000020.1"/>
</dbReference>
<gene>
    <name evidence="3" type="ORF">PQJ73_14000</name>
</gene>
<protein>
    <submittedName>
        <fullName evidence="3">Uncharacterized protein</fullName>
    </submittedName>
</protein>
<comment type="caution">
    <text evidence="3">The sequence shown here is derived from an EMBL/GenBank/DDBJ whole genome shotgun (WGS) entry which is preliminary data.</text>
</comment>
<sequence length="147" mass="14313">MRTPVLALAILAATLAMGGVAAAKKINLTATVTQVRIACSKVGGQFGVHMDGGGYGCVKENCNGKGGKCIIACDNNNNCVGTYPGRAVAGNPVVGVLNDTRAPAGKHAPPGGGILDAGPGFSPQAPAATGTPLPPPPAPPTGGGVIY</sequence>
<proteinExistence type="predicted"/>
<name>A0ABT5JBE8_RHOTP</name>
<evidence type="ECO:0000313" key="4">
    <source>
        <dbReference type="Proteomes" id="UP001165652"/>
    </source>
</evidence>
<evidence type="ECO:0000256" key="1">
    <source>
        <dbReference type="SAM" id="MobiDB-lite"/>
    </source>
</evidence>
<feature type="region of interest" description="Disordered" evidence="1">
    <location>
        <begin position="101"/>
        <end position="147"/>
    </location>
</feature>
<accession>A0ABT5JBE8</accession>
<reference evidence="3" key="2">
    <citation type="submission" date="2023-02" db="EMBL/GenBank/DDBJ databases">
        <authorList>
            <person name="Rayyan A."/>
            <person name="Meyer T."/>
            <person name="Kyndt J.A."/>
        </authorList>
    </citation>
    <scope>NUCLEOTIDE SEQUENCE</scope>
    <source>
        <strain evidence="3">DSM 9987</strain>
    </source>
</reference>
<keyword evidence="2" id="KW-0732">Signal</keyword>
<keyword evidence="4" id="KW-1185">Reference proteome</keyword>
<feature type="signal peptide" evidence="2">
    <location>
        <begin position="1"/>
        <end position="22"/>
    </location>
</feature>
<evidence type="ECO:0000256" key="2">
    <source>
        <dbReference type="SAM" id="SignalP"/>
    </source>
</evidence>
<feature type="chain" id="PRO_5047373116" evidence="2">
    <location>
        <begin position="23"/>
        <end position="147"/>
    </location>
</feature>
<evidence type="ECO:0000313" key="3">
    <source>
        <dbReference type="EMBL" id="MDC7786802.1"/>
    </source>
</evidence>
<organism evidence="3 4">
    <name type="scientific">Rhodoplanes tepidamans</name>
    <name type="common">Rhodoplanes cryptolactis</name>
    <dbReference type="NCBI Taxonomy" id="200616"/>
    <lineage>
        <taxon>Bacteria</taxon>
        <taxon>Pseudomonadati</taxon>
        <taxon>Pseudomonadota</taxon>
        <taxon>Alphaproteobacteria</taxon>
        <taxon>Hyphomicrobiales</taxon>
        <taxon>Nitrobacteraceae</taxon>
        <taxon>Rhodoplanes</taxon>
    </lineage>
</organism>
<dbReference type="EMBL" id="JAQQLI010000020">
    <property type="protein sequence ID" value="MDC7786802.1"/>
    <property type="molecule type" value="Genomic_DNA"/>
</dbReference>
<reference evidence="3" key="1">
    <citation type="journal article" date="2023" name="Microbiol Resour">
        <title>Genome Sequences of Rhodoplanes serenus and Two Thermotolerant Strains, Rhodoplanes tepidamans and 'Rhodoplanes cryptolactis,' Further Refine the Genus.</title>
        <authorList>
            <person name="Rayyan A.A."/>
            <person name="Kyndt J.A."/>
        </authorList>
    </citation>
    <scope>NUCLEOTIDE SEQUENCE</scope>
    <source>
        <strain evidence="3">DSM 9987</strain>
    </source>
</reference>
<dbReference type="Proteomes" id="UP001165652">
    <property type="component" value="Unassembled WGS sequence"/>
</dbReference>